<feature type="region of interest" description="Disordered" evidence="1">
    <location>
        <begin position="132"/>
        <end position="154"/>
    </location>
</feature>
<protein>
    <submittedName>
        <fullName evidence="2">Uncharacterized protein</fullName>
    </submittedName>
</protein>
<keyword evidence="3" id="KW-1185">Reference proteome</keyword>
<accession>A0ABQ8VYP3</accession>
<sequence>MVGSYGSYLVYFGRFHKVHGGDPSLRLGRYEGRGESSRMEPKFDPNLRADEAEVDARSAKEHVRRQEESQCEMRVGQEWPMLVGPRQVIVPEYAKSLKRIAEVSEVKEKREVKELLNYNSFEKEWEMKERCGDRRLDPSDPSEIPSRQYTSTEASIREAVASKDLTGKTHNLLEVEYPIR</sequence>
<dbReference type="EMBL" id="JANVFT010000001">
    <property type="protein sequence ID" value="KAJ4501493.1"/>
    <property type="molecule type" value="Genomic_DNA"/>
</dbReference>
<evidence type="ECO:0000256" key="1">
    <source>
        <dbReference type="SAM" id="MobiDB-lite"/>
    </source>
</evidence>
<feature type="compositionally biased region" description="Polar residues" evidence="1">
    <location>
        <begin position="145"/>
        <end position="154"/>
    </location>
</feature>
<reference evidence="2" key="1">
    <citation type="submission" date="2022-08" db="EMBL/GenBank/DDBJ databases">
        <title>A Global Phylogenomic Analysis of the Shiitake Genus Lentinula.</title>
        <authorList>
            <consortium name="DOE Joint Genome Institute"/>
            <person name="Sierra-Patev S."/>
            <person name="Min B."/>
            <person name="Naranjo-Ortiz M."/>
            <person name="Looney B."/>
            <person name="Konkel Z."/>
            <person name="Slot J.C."/>
            <person name="Sakamoto Y."/>
            <person name="Steenwyk J.L."/>
            <person name="Rokas A."/>
            <person name="Carro J."/>
            <person name="Camarero S."/>
            <person name="Ferreira P."/>
            <person name="Molpeceres G."/>
            <person name="Ruiz-Duenas F.J."/>
            <person name="Serrano A."/>
            <person name="Henrissat B."/>
            <person name="Drula E."/>
            <person name="Hughes K.W."/>
            <person name="Mata J.L."/>
            <person name="Ishikawa N.K."/>
            <person name="Vargas-Isla R."/>
            <person name="Ushijima S."/>
            <person name="Smith C.A."/>
            <person name="Ahrendt S."/>
            <person name="Andreopoulos W."/>
            <person name="He G."/>
            <person name="Labutti K."/>
            <person name="Lipzen A."/>
            <person name="Ng V."/>
            <person name="Riley R."/>
            <person name="Sandor L."/>
            <person name="Barry K."/>
            <person name="Martinez A.T."/>
            <person name="Xiao Y."/>
            <person name="Gibbons J.G."/>
            <person name="Terashima K."/>
            <person name="Grigoriev I.V."/>
            <person name="Hibbett D.S."/>
        </authorList>
    </citation>
    <scope>NUCLEOTIDE SEQUENCE</scope>
    <source>
        <strain evidence="2">RHP3577 ss4</strain>
    </source>
</reference>
<evidence type="ECO:0000313" key="2">
    <source>
        <dbReference type="EMBL" id="KAJ4501493.1"/>
    </source>
</evidence>
<gene>
    <name evidence="2" type="ORF">C8R41DRAFT_862102</name>
</gene>
<dbReference type="Proteomes" id="UP001150217">
    <property type="component" value="Unassembled WGS sequence"/>
</dbReference>
<organism evidence="2 3">
    <name type="scientific">Lentinula lateritia</name>
    <dbReference type="NCBI Taxonomy" id="40482"/>
    <lineage>
        <taxon>Eukaryota</taxon>
        <taxon>Fungi</taxon>
        <taxon>Dikarya</taxon>
        <taxon>Basidiomycota</taxon>
        <taxon>Agaricomycotina</taxon>
        <taxon>Agaricomycetes</taxon>
        <taxon>Agaricomycetidae</taxon>
        <taxon>Agaricales</taxon>
        <taxon>Marasmiineae</taxon>
        <taxon>Omphalotaceae</taxon>
        <taxon>Lentinula</taxon>
    </lineage>
</organism>
<proteinExistence type="predicted"/>
<evidence type="ECO:0000313" key="3">
    <source>
        <dbReference type="Proteomes" id="UP001150217"/>
    </source>
</evidence>
<comment type="caution">
    <text evidence="2">The sequence shown here is derived from an EMBL/GenBank/DDBJ whole genome shotgun (WGS) entry which is preliminary data.</text>
</comment>
<name>A0ABQ8VYP3_9AGAR</name>